<keyword evidence="2" id="KW-1003">Cell membrane</keyword>
<evidence type="ECO:0000256" key="1">
    <source>
        <dbReference type="ARBA" id="ARBA00004651"/>
    </source>
</evidence>
<organism evidence="9 10">
    <name type="scientific">Alkalibaculum bacchi</name>
    <dbReference type="NCBI Taxonomy" id="645887"/>
    <lineage>
        <taxon>Bacteria</taxon>
        <taxon>Bacillati</taxon>
        <taxon>Bacillota</taxon>
        <taxon>Clostridia</taxon>
        <taxon>Eubacteriales</taxon>
        <taxon>Eubacteriaceae</taxon>
        <taxon>Alkalibaculum</taxon>
    </lineage>
</organism>
<evidence type="ECO:0000259" key="8">
    <source>
        <dbReference type="Pfam" id="PF06738"/>
    </source>
</evidence>
<dbReference type="AlphaFoldDB" id="A0A366I9I5"/>
<gene>
    <name evidence="9" type="ORF">DES36_10872</name>
</gene>
<keyword evidence="4 7" id="KW-1133">Transmembrane helix</keyword>
<evidence type="ECO:0000313" key="9">
    <source>
        <dbReference type="EMBL" id="RBP64449.1"/>
    </source>
</evidence>
<feature type="domain" description="Threonine/serine exporter-like N-terminal" evidence="8">
    <location>
        <begin position="16"/>
        <end position="249"/>
    </location>
</feature>
<evidence type="ECO:0000256" key="4">
    <source>
        <dbReference type="ARBA" id="ARBA00022989"/>
    </source>
</evidence>
<dbReference type="PANTHER" id="PTHR34390">
    <property type="entry name" value="UPF0442 PROTEIN YJJB-RELATED"/>
    <property type="match status" value="1"/>
</dbReference>
<dbReference type="GO" id="GO:0015744">
    <property type="term" value="P:succinate transport"/>
    <property type="evidence" value="ECO:0007669"/>
    <property type="project" value="TreeGrafter"/>
</dbReference>
<comment type="similarity">
    <text evidence="6">Belongs to the ThrE exporter (TC 2.A.79) family.</text>
</comment>
<accession>A0A366I9I5</accession>
<dbReference type="OrthoDB" id="9813917at2"/>
<evidence type="ECO:0000256" key="3">
    <source>
        <dbReference type="ARBA" id="ARBA00022692"/>
    </source>
</evidence>
<dbReference type="RefSeq" id="WP_113920598.1">
    <property type="nucleotide sequence ID" value="NZ_QNRX01000008.1"/>
</dbReference>
<proteinExistence type="inferred from homology"/>
<name>A0A366I9I5_9FIRM</name>
<reference evidence="9 10" key="1">
    <citation type="submission" date="2018-06" db="EMBL/GenBank/DDBJ databases">
        <title>Genomic Encyclopedia of Type Strains, Phase IV (KMG-IV): sequencing the most valuable type-strain genomes for metagenomic binning, comparative biology and taxonomic classification.</title>
        <authorList>
            <person name="Goeker M."/>
        </authorList>
    </citation>
    <scope>NUCLEOTIDE SEQUENCE [LARGE SCALE GENOMIC DNA]</scope>
    <source>
        <strain evidence="9 10">DSM 22112</strain>
    </source>
</reference>
<dbReference type="GO" id="GO:0022857">
    <property type="term" value="F:transmembrane transporter activity"/>
    <property type="evidence" value="ECO:0007669"/>
    <property type="project" value="InterPro"/>
</dbReference>
<feature type="transmembrane region" description="Helical" evidence="7">
    <location>
        <begin position="167"/>
        <end position="188"/>
    </location>
</feature>
<dbReference type="EMBL" id="QNRX01000008">
    <property type="protein sequence ID" value="RBP64449.1"/>
    <property type="molecule type" value="Genomic_DNA"/>
</dbReference>
<feature type="transmembrane region" description="Helical" evidence="7">
    <location>
        <begin position="195"/>
        <end position="214"/>
    </location>
</feature>
<dbReference type="InterPro" id="IPR050539">
    <property type="entry name" value="ThrE_Dicarb/AminoAcid_Exp"/>
</dbReference>
<evidence type="ECO:0000256" key="7">
    <source>
        <dbReference type="SAM" id="Phobius"/>
    </source>
</evidence>
<protein>
    <submittedName>
        <fullName evidence="9">Uncharacterized membrane protein YjjP (DUF1212 family)</fullName>
    </submittedName>
</protein>
<dbReference type="Proteomes" id="UP000253490">
    <property type="component" value="Unassembled WGS sequence"/>
</dbReference>
<dbReference type="Pfam" id="PF06738">
    <property type="entry name" value="ThrE"/>
    <property type="match status" value="1"/>
</dbReference>
<dbReference type="PANTHER" id="PTHR34390:SF2">
    <property type="entry name" value="SUCCINATE TRANSPORTER SUBUNIT YJJP-RELATED"/>
    <property type="match status" value="1"/>
</dbReference>
<keyword evidence="10" id="KW-1185">Reference proteome</keyword>
<comment type="subcellular location">
    <subcellularLocation>
        <location evidence="1">Cell membrane</location>
        <topology evidence="1">Multi-pass membrane protein</topology>
    </subcellularLocation>
</comment>
<comment type="caution">
    <text evidence="9">The sequence shown here is derived from an EMBL/GenBank/DDBJ whole genome shotgun (WGS) entry which is preliminary data.</text>
</comment>
<evidence type="ECO:0000256" key="5">
    <source>
        <dbReference type="ARBA" id="ARBA00023136"/>
    </source>
</evidence>
<sequence length="253" mass="27559">MENINIREAVTLTKLCAQIILENNGETYRAEETVMFIGRSLGYDTEVISFPIGFIITIADEEDTINTIIKRIKSRKVDLGAIHEVNDLSRKIVNRSIDIQEAIAKLRELHNKREKTSPLLYTAASLSPAAFSLLYGGGLFDAFVSAICGFLVQYVYSNFDVDDNYNFAMSLISGAMIAIIAIVFVNVFNVGNTNIIITAAITPLLPGLVMTTAIRDAMRGDLLSGLARLAEAILVAIALAFGVGAILTIFYGI</sequence>
<evidence type="ECO:0000256" key="2">
    <source>
        <dbReference type="ARBA" id="ARBA00022475"/>
    </source>
</evidence>
<keyword evidence="5 7" id="KW-0472">Membrane</keyword>
<keyword evidence="3 7" id="KW-0812">Transmembrane</keyword>
<feature type="transmembrane region" description="Helical" evidence="7">
    <location>
        <begin position="226"/>
        <end position="251"/>
    </location>
</feature>
<dbReference type="GO" id="GO:0005886">
    <property type="term" value="C:plasma membrane"/>
    <property type="evidence" value="ECO:0007669"/>
    <property type="project" value="UniProtKB-SubCell"/>
</dbReference>
<dbReference type="InterPro" id="IPR010619">
    <property type="entry name" value="ThrE-like_N"/>
</dbReference>
<evidence type="ECO:0000256" key="6">
    <source>
        <dbReference type="ARBA" id="ARBA00034125"/>
    </source>
</evidence>
<feature type="transmembrane region" description="Helical" evidence="7">
    <location>
        <begin position="133"/>
        <end position="155"/>
    </location>
</feature>
<evidence type="ECO:0000313" key="10">
    <source>
        <dbReference type="Proteomes" id="UP000253490"/>
    </source>
</evidence>